<feature type="non-terminal residue" evidence="3">
    <location>
        <position position="1"/>
    </location>
</feature>
<dbReference type="Gene3D" id="2.20.70.10">
    <property type="match status" value="1"/>
</dbReference>
<organism evidence="3 4">
    <name type="scientific">Modicella reniformis</name>
    <dbReference type="NCBI Taxonomy" id="1440133"/>
    <lineage>
        <taxon>Eukaryota</taxon>
        <taxon>Fungi</taxon>
        <taxon>Fungi incertae sedis</taxon>
        <taxon>Mucoromycota</taxon>
        <taxon>Mortierellomycotina</taxon>
        <taxon>Mortierellomycetes</taxon>
        <taxon>Mortierellales</taxon>
        <taxon>Mortierellaceae</taxon>
        <taxon>Modicella</taxon>
    </lineage>
</organism>
<name>A0A9P6JIC9_9FUNG</name>
<feature type="compositionally biased region" description="Polar residues" evidence="1">
    <location>
        <begin position="91"/>
        <end position="109"/>
    </location>
</feature>
<dbReference type="AlphaFoldDB" id="A0A9P6JIC9"/>
<feature type="region of interest" description="Disordered" evidence="1">
    <location>
        <begin position="126"/>
        <end position="153"/>
    </location>
</feature>
<dbReference type="EMBL" id="JAAAHW010005018">
    <property type="protein sequence ID" value="KAF9970277.1"/>
    <property type="molecule type" value="Genomic_DNA"/>
</dbReference>
<gene>
    <name evidence="3" type="ORF">BGZ65_011252</name>
</gene>
<proteinExistence type="predicted"/>
<keyword evidence="4" id="KW-1185">Reference proteome</keyword>
<dbReference type="OrthoDB" id="410044at2759"/>
<feature type="domain" description="WW" evidence="2">
    <location>
        <begin position="97"/>
        <end position="130"/>
    </location>
</feature>
<evidence type="ECO:0000256" key="1">
    <source>
        <dbReference type="SAM" id="MobiDB-lite"/>
    </source>
</evidence>
<evidence type="ECO:0000259" key="2">
    <source>
        <dbReference type="PROSITE" id="PS50020"/>
    </source>
</evidence>
<evidence type="ECO:0000313" key="3">
    <source>
        <dbReference type="EMBL" id="KAF9970277.1"/>
    </source>
</evidence>
<dbReference type="CDD" id="cd00201">
    <property type="entry name" value="WW"/>
    <property type="match status" value="1"/>
</dbReference>
<dbReference type="InterPro" id="IPR001202">
    <property type="entry name" value="WW_dom"/>
</dbReference>
<comment type="caution">
    <text evidence="3">The sequence shown here is derived from an EMBL/GenBank/DDBJ whole genome shotgun (WGS) entry which is preliminary data.</text>
</comment>
<protein>
    <recommendedName>
        <fullName evidence="2">WW domain-containing protein</fullName>
    </recommendedName>
</protein>
<feature type="compositionally biased region" description="Basic and acidic residues" evidence="1">
    <location>
        <begin position="43"/>
        <end position="62"/>
    </location>
</feature>
<dbReference type="Pfam" id="PF00397">
    <property type="entry name" value="WW"/>
    <property type="match status" value="1"/>
</dbReference>
<feature type="compositionally biased region" description="Polar residues" evidence="1">
    <location>
        <begin position="23"/>
        <end position="41"/>
    </location>
</feature>
<dbReference type="SMART" id="SM00456">
    <property type="entry name" value="WW"/>
    <property type="match status" value="1"/>
</dbReference>
<dbReference type="PROSITE" id="PS01159">
    <property type="entry name" value="WW_DOMAIN_1"/>
    <property type="match status" value="1"/>
</dbReference>
<evidence type="ECO:0000313" key="4">
    <source>
        <dbReference type="Proteomes" id="UP000749646"/>
    </source>
</evidence>
<dbReference type="InterPro" id="IPR036020">
    <property type="entry name" value="WW_dom_sf"/>
</dbReference>
<feature type="compositionally biased region" description="Low complexity" evidence="1">
    <location>
        <begin position="129"/>
        <end position="141"/>
    </location>
</feature>
<feature type="non-terminal residue" evidence="3">
    <location>
        <position position="181"/>
    </location>
</feature>
<sequence>VESALGVSSGKATNDNHPEAEKQQCQQTYEVHEISVQTLEPDQSEHQRGQNVDLPHKKDEAAHNGSQRPPQHHNQDRSHVHSPPLEPTDGLSDSDQSLLPPNWNVTTNSDGQVYYYNVLTKETSWQFPSTGSTASSSGTKTPPIEQSQDQGTADIVDIKNNSTVDNYSKSRHYVEVLSLDP</sequence>
<dbReference type="PROSITE" id="PS50020">
    <property type="entry name" value="WW_DOMAIN_2"/>
    <property type="match status" value="1"/>
</dbReference>
<reference evidence="3" key="1">
    <citation type="journal article" date="2020" name="Fungal Divers.">
        <title>Resolving the Mortierellaceae phylogeny through synthesis of multi-gene phylogenetics and phylogenomics.</title>
        <authorList>
            <person name="Vandepol N."/>
            <person name="Liber J."/>
            <person name="Desiro A."/>
            <person name="Na H."/>
            <person name="Kennedy M."/>
            <person name="Barry K."/>
            <person name="Grigoriev I.V."/>
            <person name="Miller A.N."/>
            <person name="O'Donnell K."/>
            <person name="Stajich J.E."/>
            <person name="Bonito G."/>
        </authorList>
    </citation>
    <scope>NUCLEOTIDE SEQUENCE</scope>
    <source>
        <strain evidence="3">MES-2147</strain>
    </source>
</reference>
<dbReference type="Proteomes" id="UP000749646">
    <property type="component" value="Unassembled WGS sequence"/>
</dbReference>
<feature type="region of interest" description="Disordered" evidence="1">
    <location>
        <begin position="1"/>
        <end position="109"/>
    </location>
</feature>
<accession>A0A9P6JIC9</accession>
<dbReference type="SUPFAM" id="SSF51045">
    <property type="entry name" value="WW domain"/>
    <property type="match status" value="1"/>
</dbReference>